<reference evidence="2" key="1">
    <citation type="submission" date="2021-01" db="EMBL/GenBank/DDBJ databases">
        <title>Whole genome shotgun sequence of Actinoplanes cyaneus NBRC 14990.</title>
        <authorList>
            <person name="Komaki H."/>
            <person name="Tamura T."/>
        </authorList>
    </citation>
    <scope>NUCLEOTIDE SEQUENCE</scope>
    <source>
        <strain evidence="2">NBRC 14990</strain>
    </source>
</reference>
<dbReference type="Proteomes" id="UP000619479">
    <property type="component" value="Unassembled WGS sequence"/>
</dbReference>
<dbReference type="SUPFAM" id="SSF52980">
    <property type="entry name" value="Restriction endonuclease-like"/>
    <property type="match status" value="1"/>
</dbReference>
<evidence type="ECO:0000313" key="3">
    <source>
        <dbReference type="Proteomes" id="UP000619479"/>
    </source>
</evidence>
<dbReference type="EMBL" id="BOMH01000020">
    <property type="protein sequence ID" value="GID65076.1"/>
    <property type="molecule type" value="Genomic_DNA"/>
</dbReference>
<dbReference type="CDD" id="cd06260">
    <property type="entry name" value="DUF820-like"/>
    <property type="match status" value="1"/>
</dbReference>
<dbReference type="InterPro" id="IPR011335">
    <property type="entry name" value="Restrct_endonuc-II-like"/>
</dbReference>
<organism evidence="2 3">
    <name type="scientific">Actinoplanes cyaneus</name>
    <dbReference type="NCBI Taxonomy" id="52696"/>
    <lineage>
        <taxon>Bacteria</taxon>
        <taxon>Bacillati</taxon>
        <taxon>Actinomycetota</taxon>
        <taxon>Actinomycetes</taxon>
        <taxon>Micromonosporales</taxon>
        <taxon>Micromonosporaceae</taxon>
        <taxon>Actinoplanes</taxon>
    </lineage>
</organism>
<dbReference type="RefSeq" id="WP_203740870.1">
    <property type="nucleotide sequence ID" value="NZ_BAAAUC010000016.1"/>
</dbReference>
<proteinExistence type="predicted"/>
<dbReference type="AlphaFoldDB" id="A0A919MBG4"/>
<dbReference type="PANTHER" id="PTHR35400">
    <property type="entry name" value="SLR1083 PROTEIN"/>
    <property type="match status" value="1"/>
</dbReference>
<sequence>MSIAVTEHLGPWTEEDYLALGETPDRIELFDGSLLVSPAPTMRHQHIARRLASLLDPGADNAGFWVFEAINVRLQANRIFIPDVVVTPEQDGAQVEAGQVVLVAEVVSPGNAGNDRVLKMALYAAARIEWYLLIEPDKESITVRLFRIQGDHYAEHAVAEHGERLVATEPFPFELDADALLRRR</sequence>
<comment type="caution">
    <text evidence="2">The sequence shown here is derived from an EMBL/GenBank/DDBJ whole genome shotgun (WGS) entry which is preliminary data.</text>
</comment>
<dbReference type="Gene3D" id="3.90.1570.10">
    <property type="entry name" value="tt1808, chain A"/>
    <property type="match status" value="1"/>
</dbReference>
<gene>
    <name evidence="2" type="ORF">Acy02nite_29570</name>
</gene>
<dbReference type="PANTHER" id="PTHR35400:SF3">
    <property type="entry name" value="SLL1072 PROTEIN"/>
    <property type="match status" value="1"/>
</dbReference>
<dbReference type="InterPro" id="IPR008538">
    <property type="entry name" value="Uma2"/>
</dbReference>
<dbReference type="Pfam" id="PF05685">
    <property type="entry name" value="Uma2"/>
    <property type="match status" value="1"/>
</dbReference>
<name>A0A919MBG4_9ACTN</name>
<keyword evidence="3" id="KW-1185">Reference proteome</keyword>
<evidence type="ECO:0000259" key="1">
    <source>
        <dbReference type="Pfam" id="PF05685"/>
    </source>
</evidence>
<dbReference type="InterPro" id="IPR012296">
    <property type="entry name" value="Nuclease_put_TT1808"/>
</dbReference>
<accession>A0A919MBG4</accession>
<feature type="domain" description="Putative restriction endonuclease" evidence="1">
    <location>
        <begin position="15"/>
        <end position="176"/>
    </location>
</feature>
<protein>
    <recommendedName>
        <fullName evidence="1">Putative restriction endonuclease domain-containing protein</fullName>
    </recommendedName>
</protein>
<evidence type="ECO:0000313" key="2">
    <source>
        <dbReference type="EMBL" id="GID65076.1"/>
    </source>
</evidence>